<dbReference type="InterPro" id="IPR001608">
    <property type="entry name" value="Ala_racemase_N"/>
</dbReference>
<dbReference type="AlphaFoldDB" id="A0A2T7SPC2"/>
<protein>
    <submittedName>
        <fullName evidence="2">Alanine racemase</fullName>
    </submittedName>
</protein>
<dbReference type="InterPro" id="IPR051466">
    <property type="entry name" value="D-amino_acid_metab_enzyme"/>
</dbReference>
<feature type="domain" description="Alanine racemase N-terminal" evidence="1">
    <location>
        <begin position="25"/>
        <end position="272"/>
    </location>
</feature>
<dbReference type="STRING" id="1440053.GCA_000718095_06420"/>
<gene>
    <name evidence="2" type="ORF">Y717_09525</name>
</gene>
<keyword evidence="3" id="KW-1185">Reference proteome</keyword>
<evidence type="ECO:0000313" key="3">
    <source>
        <dbReference type="Proteomes" id="UP000245992"/>
    </source>
</evidence>
<dbReference type="GO" id="GO:0036088">
    <property type="term" value="P:D-serine catabolic process"/>
    <property type="evidence" value="ECO:0007669"/>
    <property type="project" value="TreeGrafter"/>
</dbReference>
<dbReference type="Proteomes" id="UP000245992">
    <property type="component" value="Unassembled WGS sequence"/>
</dbReference>
<dbReference type="PANTHER" id="PTHR28004">
    <property type="entry name" value="ZGC:162816-RELATED"/>
    <property type="match status" value="1"/>
</dbReference>
<dbReference type="SUPFAM" id="SSF51419">
    <property type="entry name" value="PLP-binding barrel"/>
    <property type="match status" value="1"/>
</dbReference>
<dbReference type="Pfam" id="PF01168">
    <property type="entry name" value="Ala_racemase_N"/>
    <property type="match status" value="1"/>
</dbReference>
<dbReference type="GO" id="GO:0008721">
    <property type="term" value="F:D-serine ammonia-lyase activity"/>
    <property type="evidence" value="ECO:0007669"/>
    <property type="project" value="TreeGrafter"/>
</dbReference>
<proteinExistence type="predicted"/>
<evidence type="ECO:0000259" key="1">
    <source>
        <dbReference type="Pfam" id="PF01168"/>
    </source>
</evidence>
<dbReference type="InterPro" id="IPR029066">
    <property type="entry name" value="PLP-binding_barrel"/>
</dbReference>
<organism evidence="2 3">
    <name type="scientific">Streptomyces scopuliridis RB72</name>
    <dbReference type="NCBI Taxonomy" id="1440053"/>
    <lineage>
        <taxon>Bacteria</taxon>
        <taxon>Bacillati</taxon>
        <taxon>Actinomycetota</taxon>
        <taxon>Actinomycetes</taxon>
        <taxon>Kitasatosporales</taxon>
        <taxon>Streptomycetaceae</taxon>
        <taxon>Streptomyces</taxon>
    </lineage>
</organism>
<dbReference type="CDD" id="cd06813">
    <property type="entry name" value="PLPDE_III_DSD_D-TA_like_2"/>
    <property type="match status" value="1"/>
</dbReference>
<dbReference type="FunFam" id="3.20.20.10:FF:000017">
    <property type="entry name" value="Alanine racemase"/>
    <property type="match status" value="1"/>
</dbReference>
<evidence type="ECO:0000313" key="2">
    <source>
        <dbReference type="EMBL" id="PVE04789.1"/>
    </source>
</evidence>
<dbReference type="Gene3D" id="3.20.20.10">
    <property type="entry name" value="Alanine racemase"/>
    <property type="match status" value="1"/>
</dbReference>
<reference evidence="2 3" key="1">
    <citation type="submission" date="2013-12" db="EMBL/GenBank/DDBJ databases">
        <title>Annotated genome of Streptomyces scopuliridis.</title>
        <authorList>
            <person name="Olson J.B."/>
        </authorList>
    </citation>
    <scope>NUCLEOTIDE SEQUENCE [LARGE SCALE GENOMIC DNA]</scope>
    <source>
        <strain evidence="2 3">RB72</strain>
    </source>
</reference>
<dbReference type="PANTHER" id="PTHR28004:SF2">
    <property type="entry name" value="D-SERINE DEHYDRATASE"/>
    <property type="match status" value="1"/>
</dbReference>
<sequence length="400" mass="42719">MTPRATDRARYDRATAHLDAPLALVDLEAFDANADDLVRRAAGKPIRVASKSVRCRALLERVLGRDGFAGIMSFTLAESLWLARAGFEDVLLAYPSADRAAYAELAADPKLAAAVTVMIDDPAQLDLIDAARDGGREEFRICLELDTALRLFGGRVRIGALRSPLREPAQLAELARSIARRPGFRLVGLMAYEGHVAGVGDALAGRPLRSRAIRLMQSAARKELSERRAAVVRAVRAVAPELEFVNGGGTGSVQHTAAEEAVTEIAAGSGLYVPRLFDNYTSFTGRPAALFAQPVVRRPGVGVVTVLGGGYPASGAPGADRLPAPYLPEGLRYDGQEGAGEVQTPLLGPAADDLLIGDKVWFRHAKAGELCERFDTLQLVEGDRVVAAVPTYRGEGRTFL</sequence>
<dbReference type="OrthoDB" id="2445260at2"/>
<dbReference type="RefSeq" id="WP_030355340.1">
    <property type="nucleotide sequence ID" value="NZ_AZSP01000381.1"/>
</dbReference>
<accession>A0A2T7SPC2</accession>
<dbReference type="EMBL" id="AZSP01000381">
    <property type="protein sequence ID" value="PVE04789.1"/>
    <property type="molecule type" value="Genomic_DNA"/>
</dbReference>
<name>A0A2T7SPC2_9ACTN</name>
<comment type="caution">
    <text evidence="2">The sequence shown here is derived from an EMBL/GenBank/DDBJ whole genome shotgun (WGS) entry which is preliminary data.</text>
</comment>